<dbReference type="PANTHER" id="PTHR30217">
    <property type="entry name" value="PEPTIDASE U32 FAMILY"/>
    <property type="match status" value="1"/>
</dbReference>
<dbReference type="GO" id="GO:0006508">
    <property type="term" value="P:proteolysis"/>
    <property type="evidence" value="ECO:0007669"/>
    <property type="project" value="UniProtKB-KW"/>
</dbReference>
<organism evidence="1 2">
    <name type="scientific">Fusicatenibacter saccharivorans</name>
    <dbReference type="NCBI Taxonomy" id="1150298"/>
    <lineage>
        <taxon>Bacteria</taxon>
        <taxon>Bacillati</taxon>
        <taxon>Bacillota</taxon>
        <taxon>Clostridia</taxon>
        <taxon>Lachnospirales</taxon>
        <taxon>Lachnospiraceae</taxon>
        <taxon>Fusicatenibacter</taxon>
    </lineage>
</organism>
<dbReference type="Pfam" id="PF01136">
    <property type="entry name" value="Peptidase_U32"/>
    <property type="match status" value="1"/>
</dbReference>
<dbReference type="Proteomes" id="UP000095709">
    <property type="component" value="Unassembled WGS sequence"/>
</dbReference>
<gene>
    <name evidence="1" type="ORF">ERS852498_03358</name>
</gene>
<dbReference type="RefSeq" id="WP_055268249.1">
    <property type="nucleotide sequence ID" value="NZ_CZAL01000029.1"/>
</dbReference>
<protein>
    <submittedName>
        <fullName evidence="1">Putative protease</fullName>
    </submittedName>
</protein>
<dbReference type="InterPro" id="IPR051454">
    <property type="entry name" value="RNA/ubiquinone_mod_enzymes"/>
</dbReference>
<proteinExistence type="predicted"/>
<evidence type="ECO:0000313" key="2">
    <source>
        <dbReference type="Proteomes" id="UP000095709"/>
    </source>
</evidence>
<sequence>MKITSPVKSKEFVERIIKAGAGELFGGVIDPIWQNKYGKYIEFNRRGSYGKQGNCQSYQEIGEIIQIADDYGVEFDLTINALQMWEEQIPYVRSILEKYKKVGGRNVIVSDLSIIPIAREYDFNVIISSCANVYNTYIAQYLKLEGCSKIIFPRDISVQEMRNISETVPDMQYEMFMMNSGCRFQDGNCLGVHNTRFKELCSFCGKEGWDYHRLDGMELSSEEKQSAFIVSEQYRRLLKHACGQCMIYPMKNWIDSVKVLERTGSEERLIELIQLTNSNICLADESKDYVTYLEKMTFPEQSECKKHMSCYYRTDMFAFKNQWASFCAEHLKPGNEGSVDFVGINISTNKSNYEFKVYHKKRIVEEAEDLVSESPVILKLAKNNMLSNVTRIERIDEHHRICLDFNLRNRTNENMKDVFFLVQSMGDGIQEKLPLIKKLASLEINPESNFKYASLYYMGCVETEKDGISALKLHFLTRKCMNPDCIFQDYYYDDAYYLERLKTIDQFELHKCLDLIEEYVLAGNAHLWMIGCDFFSQDMGNIRGKYKIYIKNVNENVLKKIEELLMLQGLNANFVERLREVDKCVGSLKSMYLYGIGICYELKKGYSFNLYLKPKRCK</sequence>
<dbReference type="GO" id="GO:0008233">
    <property type="term" value="F:peptidase activity"/>
    <property type="evidence" value="ECO:0007669"/>
    <property type="project" value="UniProtKB-KW"/>
</dbReference>
<dbReference type="EMBL" id="CZAL01000029">
    <property type="protein sequence ID" value="CUP99778.1"/>
    <property type="molecule type" value="Genomic_DNA"/>
</dbReference>
<keyword evidence="1" id="KW-0645">Protease</keyword>
<accession>A0A174SVR1</accession>
<dbReference type="InterPro" id="IPR001539">
    <property type="entry name" value="Peptidase_U32"/>
</dbReference>
<keyword evidence="1" id="KW-0378">Hydrolase</keyword>
<dbReference type="AlphaFoldDB" id="A0A174SVR1"/>
<name>A0A174SVR1_9FIRM</name>
<evidence type="ECO:0000313" key="1">
    <source>
        <dbReference type="EMBL" id="CUP99778.1"/>
    </source>
</evidence>
<reference evidence="1 2" key="1">
    <citation type="submission" date="2015-09" db="EMBL/GenBank/DDBJ databases">
        <authorList>
            <consortium name="Pathogen Informatics"/>
        </authorList>
    </citation>
    <scope>NUCLEOTIDE SEQUENCE [LARGE SCALE GENOMIC DNA]</scope>
    <source>
        <strain evidence="1 2">2789STDY5834885</strain>
    </source>
</reference>